<dbReference type="RefSeq" id="WP_019440851.1">
    <property type="nucleotide sequence ID" value="NZ_ALOE01000011.1"/>
</dbReference>
<organism evidence="5 6">
    <name type="scientific">Moritella marina ATCC 15381</name>
    <dbReference type="NCBI Taxonomy" id="1202962"/>
    <lineage>
        <taxon>Bacteria</taxon>
        <taxon>Pseudomonadati</taxon>
        <taxon>Pseudomonadota</taxon>
        <taxon>Gammaproteobacteria</taxon>
        <taxon>Alteromonadales</taxon>
        <taxon>Moritellaceae</taxon>
        <taxon>Moritella</taxon>
    </lineage>
</organism>
<feature type="domain" description="Anthranilate synthase component I N-terminal" evidence="4">
    <location>
        <begin position="19"/>
        <end position="152"/>
    </location>
</feature>
<dbReference type="PANTHER" id="PTHR11236:SF50">
    <property type="entry name" value="AMINODEOXYCHORISMATE SYNTHASE COMPONENT 1"/>
    <property type="match status" value="1"/>
</dbReference>
<dbReference type="PRINTS" id="PR00095">
    <property type="entry name" value="ANTSNTHASEI"/>
</dbReference>
<accession>A0A5J6WF29</accession>
<dbReference type="EMBL" id="CP044399">
    <property type="protein sequence ID" value="QFI36547.1"/>
    <property type="molecule type" value="Genomic_DNA"/>
</dbReference>
<dbReference type="GO" id="GO:0000162">
    <property type="term" value="P:L-tryptophan biosynthetic process"/>
    <property type="evidence" value="ECO:0007669"/>
    <property type="project" value="TreeGrafter"/>
</dbReference>
<dbReference type="Pfam" id="PF00425">
    <property type="entry name" value="Chorismate_bind"/>
    <property type="match status" value="1"/>
</dbReference>
<evidence type="ECO:0000256" key="1">
    <source>
        <dbReference type="ARBA" id="ARBA00013139"/>
    </source>
</evidence>
<name>A0A5J6WF29_MORMI</name>
<evidence type="ECO:0000259" key="3">
    <source>
        <dbReference type="Pfam" id="PF00425"/>
    </source>
</evidence>
<dbReference type="Pfam" id="PF04715">
    <property type="entry name" value="Anth_synt_I_N"/>
    <property type="match status" value="1"/>
</dbReference>
<dbReference type="InterPro" id="IPR006805">
    <property type="entry name" value="Anth_synth_I_N"/>
</dbReference>
<evidence type="ECO:0000256" key="2">
    <source>
        <dbReference type="ARBA" id="ARBA00022679"/>
    </source>
</evidence>
<protein>
    <recommendedName>
        <fullName evidence="1">aminodeoxychorismate synthase</fullName>
        <ecNumber evidence="1">2.6.1.85</ecNumber>
    </recommendedName>
</protein>
<proteinExistence type="predicted"/>
<dbReference type="PANTHER" id="PTHR11236">
    <property type="entry name" value="AMINOBENZOATE/ANTHRANILATE SYNTHASE"/>
    <property type="match status" value="1"/>
</dbReference>
<dbReference type="GO" id="GO:0046820">
    <property type="term" value="F:4-amino-4-deoxychorismate synthase activity"/>
    <property type="evidence" value="ECO:0007669"/>
    <property type="project" value="UniProtKB-EC"/>
</dbReference>
<gene>
    <name evidence="5" type="primary">pabB</name>
    <name evidence="5" type="ORF">FR932_01240</name>
</gene>
<dbReference type="NCBIfam" id="TIGR00553">
    <property type="entry name" value="pabB"/>
    <property type="match status" value="1"/>
</dbReference>
<evidence type="ECO:0000313" key="6">
    <source>
        <dbReference type="Proteomes" id="UP000327424"/>
    </source>
</evidence>
<keyword evidence="6" id="KW-1185">Reference proteome</keyword>
<reference evidence="5 6" key="1">
    <citation type="submission" date="2019-09" db="EMBL/GenBank/DDBJ databases">
        <title>Hybrid Assembly of the complete Genome of the Deep-Sea Bacterium Moritella marina from long Nanopore and Illumina reads.</title>
        <authorList>
            <person name="Magin S."/>
            <person name="Georgoulis A."/>
            <person name="Papadimitriou K."/>
            <person name="Iliakis G."/>
            <person name="Vorgias C.E."/>
        </authorList>
    </citation>
    <scope>NUCLEOTIDE SEQUENCE [LARGE SCALE GENOMIC DNA]</scope>
    <source>
        <strain evidence="5 6">MP-1</strain>
    </source>
</reference>
<dbReference type="AlphaFoldDB" id="A0A5J6WF29"/>
<sequence length="474" mass="52736">MKSLVIKPIAFPSNGIHAFFAPLSHAPWSILLESGSADHIDSRFHIIVAEPIATLVTEDKQTTINQASGEMVTNDDSFAVLQTLNQQLIGELPSHSLDIELPFIAGALGYFGYDLGRNIENIGNLASNDLHFPDMAVGLYDWAIVVNIQSQQAWQIQFSDNAEQAWQQRYDWLIERGVGQAVIDQELAEKTAVNQTPTSAFELQSSWQSNMSEQAYHHKFAQIQAYLRSGDCYQINLAQRFNNQYQGDEWQAYCTLSQHNKAPFSAFMRLENKAVLSISPERFIQVNDGNIETKPIKGTRPRSQDPKIDLANAQALKIAEKDRAENLMIVDLLRNDIGKIAIPGSVSVPKLFDIESFPAVHHLVSTITGKLPVDKQPSELLRACFPGGSITGAPKVRAMQIIEELEPHRRSLYCGSIGYISAHGHMDSSITIRTLLCERGEIYCWAGGGIVADSVVEEEYQETFDKLGKILPIL</sequence>
<dbReference type="Proteomes" id="UP000327424">
    <property type="component" value="Chromosome"/>
</dbReference>
<feature type="domain" description="Chorismate-utilising enzyme C-terminal" evidence="3">
    <location>
        <begin position="213"/>
        <end position="466"/>
    </location>
</feature>
<keyword evidence="5" id="KW-0032">Aminotransferase</keyword>
<evidence type="ECO:0000259" key="4">
    <source>
        <dbReference type="Pfam" id="PF04715"/>
    </source>
</evidence>
<dbReference type="EC" id="2.6.1.85" evidence="1"/>
<dbReference type="OrthoDB" id="9803598at2"/>
<dbReference type="GO" id="GO:0009396">
    <property type="term" value="P:folic acid-containing compound biosynthetic process"/>
    <property type="evidence" value="ECO:0007669"/>
    <property type="project" value="InterPro"/>
</dbReference>
<keyword evidence="2 5" id="KW-0808">Transferase</keyword>
<dbReference type="InterPro" id="IPR005802">
    <property type="entry name" value="ADC_synth_comp_1"/>
</dbReference>
<dbReference type="InterPro" id="IPR019999">
    <property type="entry name" value="Anth_synth_I-like"/>
</dbReference>
<dbReference type="InterPro" id="IPR015890">
    <property type="entry name" value="Chorismate_C"/>
</dbReference>
<dbReference type="InterPro" id="IPR005801">
    <property type="entry name" value="ADC_synthase"/>
</dbReference>
<dbReference type="KEGG" id="mmaa:FR932_01240"/>
<evidence type="ECO:0000313" key="5">
    <source>
        <dbReference type="EMBL" id="QFI36547.1"/>
    </source>
</evidence>
<dbReference type="Gene3D" id="3.60.120.10">
    <property type="entry name" value="Anthranilate synthase"/>
    <property type="match status" value="1"/>
</dbReference>
<dbReference type="SUPFAM" id="SSF56322">
    <property type="entry name" value="ADC synthase"/>
    <property type="match status" value="1"/>
</dbReference>